<evidence type="ECO:0008006" key="3">
    <source>
        <dbReference type="Google" id="ProtNLM"/>
    </source>
</evidence>
<evidence type="ECO:0000256" key="1">
    <source>
        <dbReference type="SAM" id="MobiDB-lite"/>
    </source>
</evidence>
<dbReference type="AlphaFoldDB" id="A0A381UQM6"/>
<dbReference type="SUPFAM" id="SSF53335">
    <property type="entry name" value="S-adenosyl-L-methionine-dependent methyltransferases"/>
    <property type="match status" value="1"/>
</dbReference>
<feature type="compositionally biased region" description="Basic and acidic residues" evidence="1">
    <location>
        <begin position="49"/>
        <end position="68"/>
    </location>
</feature>
<evidence type="ECO:0000313" key="2">
    <source>
        <dbReference type="EMBL" id="SVA30274.1"/>
    </source>
</evidence>
<organism evidence="2">
    <name type="scientific">marine metagenome</name>
    <dbReference type="NCBI Taxonomy" id="408172"/>
    <lineage>
        <taxon>unclassified sequences</taxon>
        <taxon>metagenomes</taxon>
        <taxon>ecological metagenomes</taxon>
    </lineage>
</organism>
<dbReference type="InterPro" id="IPR029063">
    <property type="entry name" value="SAM-dependent_MTases_sf"/>
</dbReference>
<sequence>MKQVNSSWLQFVLAFALCLVVPFTVSCTGGGLEGSDAEHDGVEEDEEGEHVHPAGEDIPKRADETDRDEYSRPVEVYAFGGISVGDTVVDIGAGSGYNTFLLSGIVGSTGEVIAERGNEGLAARIEHGDLAEAGNVTMAESRAAIPSGSADAIVLIREYHLVEDYLGLMADLSRIL</sequence>
<dbReference type="Gene3D" id="3.40.50.150">
    <property type="entry name" value="Vaccinia Virus protein VP39"/>
    <property type="match status" value="1"/>
</dbReference>
<accession>A0A381UQM6</accession>
<gene>
    <name evidence="2" type="ORF">METZ01_LOCUS83128</name>
</gene>
<feature type="region of interest" description="Disordered" evidence="1">
    <location>
        <begin position="33"/>
        <end position="68"/>
    </location>
</feature>
<proteinExistence type="predicted"/>
<name>A0A381UQM6_9ZZZZ</name>
<feature type="non-terminal residue" evidence="2">
    <location>
        <position position="176"/>
    </location>
</feature>
<dbReference type="PROSITE" id="PS51257">
    <property type="entry name" value="PROKAR_LIPOPROTEIN"/>
    <property type="match status" value="1"/>
</dbReference>
<reference evidence="2" key="1">
    <citation type="submission" date="2018-05" db="EMBL/GenBank/DDBJ databases">
        <authorList>
            <person name="Lanie J.A."/>
            <person name="Ng W.-L."/>
            <person name="Kazmierczak K.M."/>
            <person name="Andrzejewski T.M."/>
            <person name="Davidsen T.M."/>
            <person name="Wayne K.J."/>
            <person name="Tettelin H."/>
            <person name="Glass J.I."/>
            <person name="Rusch D."/>
            <person name="Podicherti R."/>
            <person name="Tsui H.-C.T."/>
            <person name="Winkler M.E."/>
        </authorList>
    </citation>
    <scope>NUCLEOTIDE SEQUENCE</scope>
</reference>
<protein>
    <recommendedName>
        <fullName evidence="3">Methyltransferase type 11 domain-containing protein</fullName>
    </recommendedName>
</protein>
<dbReference type="EMBL" id="UINC01006897">
    <property type="protein sequence ID" value="SVA30274.1"/>
    <property type="molecule type" value="Genomic_DNA"/>
</dbReference>
<dbReference type="Pfam" id="PF01135">
    <property type="entry name" value="PCMT"/>
    <property type="match status" value="1"/>
</dbReference>